<feature type="compositionally biased region" description="Basic and acidic residues" evidence="1">
    <location>
        <begin position="35"/>
        <end position="44"/>
    </location>
</feature>
<feature type="compositionally biased region" description="Basic residues" evidence="1">
    <location>
        <begin position="25"/>
        <end position="34"/>
    </location>
</feature>
<reference evidence="3" key="2">
    <citation type="submission" date="2009-11" db="EMBL/GenBank/DDBJ databases">
        <title>The Genome Sequence of Allomyces macrogynus strain ATCC 38327.</title>
        <authorList>
            <consortium name="The Broad Institute Genome Sequencing Platform"/>
            <person name="Russ C."/>
            <person name="Cuomo C."/>
            <person name="Shea T."/>
            <person name="Young S.K."/>
            <person name="Zeng Q."/>
            <person name="Koehrsen M."/>
            <person name="Haas B."/>
            <person name="Borodovsky M."/>
            <person name="Guigo R."/>
            <person name="Alvarado L."/>
            <person name="Berlin A."/>
            <person name="Borenstein D."/>
            <person name="Chen Z."/>
            <person name="Engels R."/>
            <person name="Freedman E."/>
            <person name="Gellesch M."/>
            <person name="Goldberg J."/>
            <person name="Griggs A."/>
            <person name="Gujja S."/>
            <person name="Heiman D."/>
            <person name="Hepburn T."/>
            <person name="Howarth C."/>
            <person name="Jen D."/>
            <person name="Larson L."/>
            <person name="Lewis B."/>
            <person name="Mehta T."/>
            <person name="Park D."/>
            <person name="Pearson M."/>
            <person name="Roberts A."/>
            <person name="Saif S."/>
            <person name="Shenoy N."/>
            <person name="Sisk P."/>
            <person name="Stolte C."/>
            <person name="Sykes S."/>
            <person name="Walk T."/>
            <person name="White J."/>
            <person name="Yandava C."/>
            <person name="Burger G."/>
            <person name="Gray M.W."/>
            <person name="Holland P.W.H."/>
            <person name="King N."/>
            <person name="Lang F.B.F."/>
            <person name="Roger A.J."/>
            <person name="Ruiz-Trillo I."/>
            <person name="Lander E."/>
            <person name="Nusbaum C."/>
        </authorList>
    </citation>
    <scope>NUCLEOTIDE SEQUENCE [LARGE SCALE GENOMIC DNA]</scope>
    <source>
        <strain evidence="3">ATCC 38327</strain>
    </source>
</reference>
<evidence type="ECO:0000313" key="3">
    <source>
        <dbReference type="Proteomes" id="UP000054350"/>
    </source>
</evidence>
<proteinExistence type="predicted"/>
<dbReference type="EMBL" id="GG745334">
    <property type="protein sequence ID" value="KNE59483.1"/>
    <property type="molecule type" value="Genomic_DNA"/>
</dbReference>
<protein>
    <submittedName>
        <fullName evidence="2">Uncharacterized protein</fullName>
    </submittedName>
</protein>
<feature type="compositionally biased region" description="Polar residues" evidence="1">
    <location>
        <begin position="80"/>
        <end position="91"/>
    </location>
</feature>
<evidence type="ECO:0000256" key="1">
    <source>
        <dbReference type="SAM" id="MobiDB-lite"/>
    </source>
</evidence>
<accession>A0A0L0SAA5</accession>
<sequence>MSLSQLTRHGDANCRSVFQGADRSAHRRAAHHRDRSAPTDRADVGDAPEGDESDLDDDQDDVDDDGDDIDDGGRLHRPDSTSTGPSSSRTALSGRPSKSADRCRRAAGQPPPRNFHVFTRAQYDLMVRCLELQRNAADLPRLRELWKTVADTARGRKRWKRLQENLALVANHESAPRYKRITWLHSSLIIAPQERTTPTQM</sequence>
<evidence type="ECO:0000313" key="2">
    <source>
        <dbReference type="EMBL" id="KNE59483.1"/>
    </source>
</evidence>
<dbReference type="OrthoDB" id="5570544at2759"/>
<gene>
    <name evidence="2" type="ORF">AMAG_03757</name>
</gene>
<dbReference type="Proteomes" id="UP000054350">
    <property type="component" value="Unassembled WGS sequence"/>
</dbReference>
<name>A0A0L0SAA5_ALLM3</name>
<dbReference type="AlphaFoldDB" id="A0A0L0SAA5"/>
<feature type="compositionally biased region" description="Acidic residues" evidence="1">
    <location>
        <begin position="46"/>
        <end position="70"/>
    </location>
</feature>
<organism evidence="2 3">
    <name type="scientific">Allomyces macrogynus (strain ATCC 38327)</name>
    <name type="common">Allomyces javanicus var. macrogynus</name>
    <dbReference type="NCBI Taxonomy" id="578462"/>
    <lineage>
        <taxon>Eukaryota</taxon>
        <taxon>Fungi</taxon>
        <taxon>Fungi incertae sedis</taxon>
        <taxon>Blastocladiomycota</taxon>
        <taxon>Blastocladiomycetes</taxon>
        <taxon>Blastocladiales</taxon>
        <taxon>Blastocladiaceae</taxon>
        <taxon>Allomyces</taxon>
    </lineage>
</organism>
<feature type="region of interest" description="Disordered" evidence="1">
    <location>
        <begin position="1"/>
        <end position="114"/>
    </location>
</feature>
<keyword evidence="3" id="KW-1185">Reference proteome</keyword>
<reference evidence="2 3" key="1">
    <citation type="submission" date="2009-11" db="EMBL/GenBank/DDBJ databases">
        <title>Annotation of Allomyces macrogynus ATCC 38327.</title>
        <authorList>
            <consortium name="The Broad Institute Genome Sequencing Platform"/>
            <person name="Russ C."/>
            <person name="Cuomo C."/>
            <person name="Burger G."/>
            <person name="Gray M.W."/>
            <person name="Holland P.W.H."/>
            <person name="King N."/>
            <person name="Lang F.B.F."/>
            <person name="Roger A.J."/>
            <person name="Ruiz-Trillo I."/>
            <person name="Young S.K."/>
            <person name="Zeng Q."/>
            <person name="Gargeya S."/>
            <person name="Fitzgerald M."/>
            <person name="Haas B."/>
            <person name="Abouelleil A."/>
            <person name="Alvarado L."/>
            <person name="Arachchi H.M."/>
            <person name="Berlin A."/>
            <person name="Chapman S.B."/>
            <person name="Gearin G."/>
            <person name="Goldberg J."/>
            <person name="Griggs A."/>
            <person name="Gujja S."/>
            <person name="Hansen M."/>
            <person name="Heiman D."/>
            <person name="Howarth C."/>
            <person name="Larimer J."/>
            <person name="Lui A."/>
            <person name="MacDonald P.J.P."/>
            <person name="McCowen C."/>
            <person name="Montmayeur A."/>
            <person name="Murphy C."/>
            <person name="Neiman D."/>
            <person name="Pearson M."/>
            <person name="Priest M."/>
            <person name="Roberts A."/>
            <person name="Saif S."/>
            <person name="Shea T."/>
            <person name="Sisk P."/>
            <person name="Stolte C."/>
            <person name="Sykes S."/>
            <person name="Wortman J."/>
            <person name="Nusbaum C."/>
            <person name="Birren B."/>
        </authorList>
    </citation>
    <scope>NUCLEOTIDE SEQUENCE [LARGE SCALE GENOMIC DNA]</scope>
    <source>
        <strain evidence="2 3">ATCC 38327</strain>
    </source>
</reference>
<dbReference type="VEuPathDB" id="FungiDB:AMAG_03757"/>